<evidence type="ECO:0000313" key="2">
    <source>
        <dbReference type="Proteomes" id="UP000257109"/>
    </source>
</evidence>
<keyword evidence="2" id="KW-1185">Reference proteome</keyword>
<dbReference type="EMBL" id="QJKJ01003899">
    <property type="protein sequence ID" value="RDX96380.1"/>
    <property type="molecule type" value="Genomic_DNA"/>
</dbReference>
<name>A0A371H0R6_MUCPR</name>
<gene>
    <name evidence="1" type="ORF">CR513_20973</name>
</gene>
<accession>A0A371H0R6</accession>
<dbReference type="Proteomes" id="UP000257109">
    <property type="component" value="Unassembled WGS sequence"/>
</dbReference>
<comment type="caution">
    <text evidence="1">The sequence shown here is derived from an EMBL/GenBank/DDBJ whole genome shotgun (WGS) entry which is preliminary data.</text>
</comment>
<reference evidence="1" key="1">
    <citation type="submission" date="2018-05" db="EMBL/GenBank/DDBJ databases">
        <title>Draft genome of Mucuna pruriens seed.</title>
        <authorList>
            <person name="Nnadi N.E."/>
            <person name="Vos R."/>
            <person name="Hasami M.H."/>
            <person name="Devisetty U.K."/>
            <person name="Aguiy J.C."/>
        </authorList>
    </citation>
    <scope>NUCLEOTIDE SEQUENCE [LARGE SCALE GENOMIC DNA]</scope>
    <source>
        <strain evidence="1">JCA_2017</strain>
    </source>
</reference>
<sequence length="115" mass="12924">MPLCDLDGRHCIDGGPRCRQTFHESKPLISFITVVHSKDVNRINMHHIIKFMNKSLITARTNHISPAQPNWPPATITPMSVPTVRHPLVYSLNSLKQLITRLLPHTSLSLTVTTA</sequence>
<dbReference type="AlphaFoldDB" id="A0A371H0R6"/>
<proteinExistence type="predicted"/>
<evidence type="ECO:0000313" key="1">
    <source>
        <dbReference type="EMBL" id="RDX96380.1"/>
    </source>
</evidence>
<organism evidence="1 2">
    <name type="scientific">Mucuna pruriens</name>
    <name type="common">Velvet bean</name>
    <name type="synonym">Dolichos pruriens</name>
    <dbReference type="NCBI Taxonomy" id="157652"/>
    <lineage>
        <taxon>Eukaryota</taxon>
        <taxon>Viridiplantae</taxon>
        <taxon>Streptophyta</taxon>
        <taxon>Embryophyta</taxon>
        <taxon>Tracheophyta</taxon>
        <taxon>Spermatophyta</taxon>
        <taxon>Magnoliopsida</taxon>
        <taxon>eudicotyledons</taxon>
        <taxon>Gunneridae</taxon>
        <taxon>Pentapetalae</taxon>
        <taxon>rosids</taxon>
        <taxon>fabids</taxon>
        <taxon>Fabales</taxon>
        <taxon>Fabaceae</taxon>
        <taxon>Papilionoideae</taxon>
        <taxon>50 kb inversion clade</taxon>
        <taxon>NPAAA clade</taxon>
        <taxon>indigoferoid/millettioid clade</taxon>
        <taxon>Phaseoleae</taxon>
        <taxon>Mucuna</taxon>
    </lineage>
</organism>
<protein>
    <submittedName>
        <fullName evidence="1">Uncharacterized protein</fullName>
    </submittedName>
</protein>